<comment type="caution">
    <text evidence="1">The sequence shown here is derived from an EMBL/GenBank/DDBJ whole genome shotgun (WGS) entry which is preliminary data.</text>
</comment>
<dbReference type="EMBL" id="JAJSOF020000036">
    <property type="protein sequence ID" value="KAJ4429052.1"/>
    <property type="molecule type" value="Genomic_DNA"/>
</dbReference>
<evidence type="ECO:0000313" key="2">
    <source>
        <dbReference type="Proteomes" id="UP001148838"/>
    </source>
</evidence>
<sequence>MTNHVTANSQLYLPLQTAAPEIQNNIPHPLTDITANEVAATAIYRTKNTAAGPDNIPNIIYRHYSQRAVEFLVAIYTASFRLGALPPRWKQSTYIAFPKTKERPY</sequence>
<gene>
    <name evidence="1" type="ORF">ANN_26048</name>
</gene>
<reference evidence="1 2" key="1">
    <citation type="journal article" date="2022" name="Allergy">
        <title>Genome assembly and annotation of Periplaneta americana reveal a comprehensive cockroach allergen profile.</title>
        <authorList>
            <person name="Wang L."/>
            <person name="Xiong Q."/>
            <person name="Saelim N."/>
            <person name="Wang L."/>
            <person name="Nong W."/>
            <person name="Wan A.T."/>
            <person name="Shi M."/>
            <person name="Liu X."/>
            <person name="Cao Q."/>
            <person name="Hui J.H.L."/>
            <person name="Sookrung N."/>
            <person name="Leung T.F."/>
            <person name="Tungtrongchitr A."/>
            <person name="Tsui S.K.W."/>
        </authorList>
    </citation>
    <scope>NUCLEOTIDE SEQUENCE [LARGE SCALE GENOMIC DNA]</scope>
    <source>
        <strain evidence="1">PWHHKU_190912</strain>
    </source>
</reference>
<accession>A0ABQ8S580</accession>
<organism evidence="1 2">
    <name type="scientific">Periplaneta americana</name>
    <name type="common">American cockroach</name>
    <name type="synonym">Blatta americana</name>
    <dbReference type="NCBI Taxonomy" id="6978"/>
    <lineage>
        <taxon>Eukaryota</taxon>
        <taxon>Metazoa</taxon>
        <taxon>Ecdysozoa</taxon>
        <taxon>Arthropoda</taxon>
        <taxon>Hexapoda</taxon>
        <taxon>Insecta</taxon>
        <taxon>Pterygota</taxon>
        <taxon>Neoptera</taxon>
        <taxon>Polyneoptera</taxon>
        <taxon>Dictyoptera</taxon>
        <taxon>Blattodea</taxon>
        <taxon>Blattoidea</taxon>
        <taxon>Blattidae</taxon>
        <taxon>Blattinae</taxon>
        <taxon>Periplaneta</taxon>
    </lineage>
</organism>
<protein>
    <submittedName>
        <fullName evidence="1">Uncharacterized protein</fullName>
    </submittedName>
</protein>
<name>A0ABQ8S580_PERAM</name>
<keyword evidence="2" id="KW-1185">Reference proteome</keyword>
<dbReference type="Proteomes" id="UP001148838">
    <property type="component" value="Unassembled WGS sequence"/>
</dbReference>
<evidence type="ECO:0000313" key="1">
    <source>
        <dbReference type="EMBL" id="KAJ4429052.1"/>
    </source>
</evidence>
<dbReference type="PANTHER" id="PTHR19446">
    <property type="entry name" value="REVERSE TRANSCRIPTASES"/>
    <property type="match status" value="1"/>
</dbReference>
<proteinExistence type="predicted"/>